<dbReference type="GeneID" id="30211718"/>
<evidence type="ECO:0000313" key="2">
    <source>
        <dbReference type="EMBL" id="OCF22969.1"/>
    </source>
</evidence>
<feature type="region of interest" description="Disordered" evidence="1">
    <location>
        <begin position="116"/>
        <end position="144"/>
    </location>
</feature>
<dbReference type="EMBL" id="KI894024">
    <property type="protein sequence ID" value="OCF22969.1"/>
    <property type="molecule type" value="Genomic_DNA"/>
</dbReference>
<organism evidence="2">
    <name type="scientific">Kwoniella bestiolae CBS 10118</name>
    <dbReference type="NCBI Taxonomy" id="1296100"/>
    <lineage>
        <taxon>Eukaryota</taxon>
        <taxon>Fungi</taxon>
        <taxon>Dikarya</taxon>
        <taxon>Basidiomycota</taxon>
        <taxon>Agaricomycotina</taxon>
        <taxon>Tremellomycetes</taxon>
        <taxon>Tremellales</taxon>
        <taxon>Cryptococcaceae</taxon>
        <taxon>Kwoniella</taxon>
    </lineage>
</organism>
<proteinExistence type="predicted"/>
<dbReference type="EMBL" id="CP144547">
    <property type="protein sequence ID" value="WVW86270.1"/>
    <property type="molecule type" value="Genomic_DNA"/>
</dbReference>
<dbReference type="Proteomes" id="UP000092730">
    <property type="component" value="Chromosome 7"/>
</dbReference>
<gene>
    <name evidence="2" type="ORF">I302_07319</name>
    <name evidence="3" type="ORF">I302_108312</name>
</gene>
<evidence type="ECO:0000256" key="1">
    <source>
        <dbReference type="SAM" id="MobiDB-lite"/>
    </source>
</evidence>
<feature type="region of interest" description="Disordered" evidence="1">
    <location>
        <begin position="64"/>
        <end position="104"/>
    </location>
</feature>
<reference evidence="2" key="3">
    <citation type="submission" date="2014-01" db="EMBL/GenBank/DDBJ databases">
        <title>Evolution of pathogenesis and genome organization in the Tremellales.</title>
        <authorList>
            <person name="Cuomo C."/>
            <person name="Litvintseva A."/>
            <person name="Heitman J."/>
            <person name="Chen Y."/>
            <person name="Sun S."/>
            <person name="Springer D."/>
            <person name="Dromer F."/>
            <person name="Young S."/>
            <person name="Zeng Q."/>
            <person name="Chapman S."/>
            <person name="Gujja S."/>
            <person name="Saif S."/>
            <person name="Birren B."/>
        </authorList>
    </citation>
    <scope>NUCLEOTIDE SEQUENCE</scope>
    <source>
        <strain evidence="2">CBS 10118</strain>
    </source>
</reference>
<feature type="region of interest" description="Disordered" evidence="1">
    <location>
        <begin position="375"/>
        <end position="399"/>
    </location>
</feature>
<keyword evidence="4" id="KW-1185">Reference proteome</keyword>
<name>A0A1B9FW19_9TREE</name>
<dbReference type="KEGG" id="kbi:30211718"/>
<feature type="region of interest" description="Disordered" evidence="1">
    <location>
        <begin position="165"/>
        <end position="199"/>
    </location>
</feature>
<feature type="compositionally biased region" description="Polar residues" evidence="1">
    <location>
        <begin position="174"/>
        <end position="192"/>
    </location>
</feature>
<dbReference type="VEuPathDB" id="FungiDB:I302_07319"/>
<reference evidence="3" key="4">
    <citation type="submission" date="2024-02" db="EMBL/GenBank/DDBJ databases">
        <title>Comparative genomics of Cryptococcus and Kwoniella reveals pathogenesis evolution and contrasting modes of karyotype evolution via chromosome fusion or intercentromeric recombination.</title>
        <authorList>
            <person name="Coelho M.A."/>
            <person name="David-Palma M."/>
            <person name="Shea T."/>
            <person name="Bowers K."/>
            <person name="McGinley-Smith S."/>
            <person name="Mohammad A.W."/>
            <person name="Gnirke A."/>
            <person name="Yurkov A.M."/>
            <person name="Nowrousian M."/>
            <person name="Sun S."/>
            <person name="Cuomo C.A."/>
            <person name="Heitman J."/>
        </authorList>
    </citation>
    <scope>NUCLEOTIDE SEQUENCE</scope>
    <source>
        <strain evidence="3">CBS 10118</strain>
    </source>
</reference>
<accession>A0A1B9FW19</accession>
<evidence type="ECO:0000313" key="3">
    <source>
        <dbReference type="EMBL" id="WVW86270.1"/>
    </source>
</evidence>
<feature type="compositionally biased region" description="Polar residues" evidence="1">
    <location>
        <begin position="119"/>
        <end position="135"/>
    </location>
</feature>
<reference evidence="3" key="2">
    <citation type="submission" date="2013-07" db="EMBL/GenBank/DDBJ databases">
        <authorList>
            <consortium name="The Broad Institute Genome Sequencing Platform"/>
            <person name="Cuomo C."/>
            <person name="Litvintseva A."/>
            <person name="Chen Y."/>
            <person name="Heitman J."/>
            <person name="Sun S."/>
            <person name="Springer D."/>
            <person name="Dromer F."/>
            <person name="Young S.K."/>
            <person name="Zeng Q."/>
            <person name="Gargeya S."/>
            <person name="Fitzgerald M."/>
            <person name="Abouelleil A."/>
            <person name="Alvarado L."/>
            <person name="Berlin A.M."/>
            <person name="Chapman S.B."/>
            <person name="Dewar J."/>
            <person name="Goldberg J."/>
            <person name="Griggs A."/>
            <person name="Gujja S."/>
            <person name="Hansen M."/>
            <person name="Howarth C."/>
            <person name="Imamovic A."/>
            <person name="Larimer J."/>
            <person name="McCowan C."/>
            <person name="Murphy C."/>
            <person name="Pearson M."/>
            <person name="Priest M."/>
            <person name="Roberts A."/>
            <person name="Saif S."/>
            <person name="Shea T."/>
            <person name="Sykes S."/>
            <person name="Wortman J."/>
            <person name="Nusbaum C."/>
            <person name="Birren B."/>
        </authorList>
    </citation>
    <scope>NUCLEOTIDE SEQUENCE</scope>
    <source>
        <strain evidence="3">CBS 10118</strain>
    </source>
</reference>
<evidence type="ECO:0000313" key="4">
    <source>
        <dbReference type="Proteomes" id="UP000092730"/>
    </source>
</evidence>
<sequence length="399" mass="43951">MAHRFRRYVGSLLLDGERTDTSEAVKLWIGELFALEAWPSLEAIISEAQGRQPFTLNHELLQTSSQTAEEADHEGIGASHRSSLDVTTSSQSSPGLDGDEQCVSTQGFEPRNLAVEMAQSDSQGCSTDQNGNVPSCDTADVVSSSADSSSFTQVMEFHDVDPSTQVDDCEAENQDSSAVSSQTVEQDRQSSVPHVDLSRLPPPLVDVTVDNSELFKKLEPNSNELVRADYATIVGFLTECYQAKNYGERKTAFVIRNLLEEKPLSHLGQFYGLGRDPDGQLLAPDVSARIFRRYTALLVKKAPWENKMIKTYIHNWLRQVYSPRARVEFWARIRSKSKTRNSRPKSLLKAIKMSPSAKPLDVEAQGDAVAITSGQAQGPVDEAITPSKTSEGLKIVDSQ</sequence>
<feature type="compositionally biased region" description="Low complexity" evidence="1">
    <location>
        <begin position="84"/>
        <end position="93"/>
    </location>
</feature>
<reference evidence="2" key="1">
    <citation type="submission" date="2013-07" db="EMBL/GenBank/DDBJ databases">
        <title>The Genome Sequence of Cryptococcus bestiolae CBS10118.</title>
        <authorList>
            <consortium name="The Broad Institute Genome Sequencing Platform"/>
            <person name="Cuomo C."/>
            <person name="Litvintseva A."/>
            <person name="Chen Y."/>
            <person name="Heitman J."/>
            <person name="Sun S."/>
            <person name="Springer D."/>
            <person name="Dromer F."/>
            <person name="Young S.K."/>
            <person name="Zeng Q."/>
            <person name="Gargeya S."/>
            <person name="Fitzgerald M."/>
            <person name="Abouelleil A."/>
            <person name="Alvarado L."/>
            <person name="Berlin A.M."/>
            <person name="Chapman S.B."/>
            <person name="Dewar J."/>
            <person name="Goldberg J."/>
            <person name="Griggs A."/>
            <person name="Gujja S."/>
            <person name="Hansen M."/>
            <person name="Howarth C."/>
            <person name="Imamovic A."/>
            <person name="Larimer J."/>
            <person name="McCowan C."/>
            <person name="Murphy C."/>
            <person name="Pearson M."/>
            <person name="Priest M."/>
            <person name="Roberts A."/>
            <person name="Saif S."/>
            <person name="Shea T."/>
            <person name="Sykes S."/>
            <person name="Wortman J."/>
            <person name="Nusbaum C."/>
            <person name="Birren B."/>
        </authorList>
    </citation>
    <scope>NUCLEOTIDE SEQUENCE [LARGE SCALE GENOMIC DNA]</scope>
    <source>
        <strain evidence="2">CBS 10118</strain>
    </source>
</reference>
<protein>
    <submittedName>
        <fullName evidence="2">Uncharacterized protein</fullName>
    </submittedName>
</protein>
<dbReference type="RefSeq" id="XP_019044039.1">
    <property type="nucleotide sequence ID" value="XM_019193916.1"/>
</dbReference>
<dbReference type="AlphaFoldDB" id="A0A1B9FW19"/>